<organism evidence="1 2">
    <name type="scientific">Pyrrhoderma noxium</name>
    <dbReference type="NCBI Taxonomy" id="2282107"/>
    <lineage>
        <taxon>Eukaryota</taxon>
        <taxon>Fungi</taxon>
        <taxon>Dikarya</taxon>
        <taxon>Basidiomycota</taxon>
        <taxon>Agaricomycotina</taxon>
        <taxon>Agaricomycetes</taxon>
        <taxon>Hymenochaetales</taxon>
        <taxon>Hymenochaetaceae</taxon>
        <taxon>Pyrrhoderma</taxon>
    </lineage>
</organism>
<accession>A0A286U864</accession>
<dbReference type="PANTHER" id="PTHR35569:SF1">
    <property type="entry name" value="CYANAMIDE HYDRATASE DDI2-RELATED"/>
    <property type="match status" value="1"/>
</dbReference>
<dbReference type="AlphaFoldDB" id="A0A286U864"/>
<dbReference type="PANTHER" id="PTHR35569">
    <property type="entry name" value="CYANAMIDE HYDRATASE DDI2-RELATED"/>
    <property type="match status" value="1"/>
</dbReference>
<dbReference type="InterPro" id="IPR017771">
    <property type="entry name" value="Cyanamide_hydratase_HD"/>
</dbReference>
<dbReference type="InParanoid" id="A0A286U864"/>
<dbReference type="EMBL" id="NBII01000009">
    <property type="protein sequence ID" value="PAV15745.1"/>
    <property type="molecule type" value="Genomic_DNA"/>
</dbReference>
<dbReference type="SUPFAM" id="SSF109604">
    <property type="entry name" value="HD-domain/PDEase-like"/>
    <property type="match status" value="1"/>
</dbReference>
<name>A0A286U864_9AGAM</name>
<comment type="caution">
    <text evidence="1">The sequence shown here is derived from an EMBL/GenBank/DDBJ whole genome shotgun (WGS) entry which is preliminary data.</text>
</comment>
<evidence type="ECO:0000313" key="1">
    <source>
        <dbReference type="EMBL" id="PAV15745.1"/>
    </source>
</evidence>
<sequence length="223" mass="25139">MNEQQKIEFYGFTPVVRDQEILFKDHPTASGLNPRQDPFKLEDFPFPDSQLVQKVKEFVKGKLNEQTFNHSNRIFIYGVADAFLATTKMSFEFKGAIIAREVILANDGAEDQADGVCEAIVRHQDIFVKGGNITTLGQVLQLSTLLDNVGLRAHLIHPDLIAGTCAAFPRKGWSDCFARTIEKELSIKPWCHSTTFEIPGWVEGVPSNFARDVRGNDFMKKYD</sequence>
<evidence type="ECO:0000313" key="2">
    <source>
        <dbReference type="Proteomes" id="UP000217199"/>
    </source>
</evidence>
<dbReference type="OrthoDB" id="10033309at2759"/>
<dbReference type="NCBIfam" id="TIGR03401">
    <property type="entry name" value="cyanamide_fam"/>
    <property type="match status" value="1"/>
</dbReference>
<keyword evidence="2" id="KW-1185">Reference proteome</keyword>
<dbReference type="Proteomes" id="UP000217199">
    <property type="component" value="Unassembled WGS sequence"/>
</dbReference>
<gene>
    <name evidence="1" type="ORF">PNOK_0860300</name>
</gene>
<proteinExistence type="predicted"/>
<reference evidence="1 2" key="1">
    <citation type="journal article" date="2017" name="Mol. Ecol.">
        <title>Comparative and population genomic landscape of Phellinus noxius: A hypervariable fungus causing root rot in trees.</title>
        <authorList>
            <person name="Chung C.L."/>
            <person name="Lee T.J."/>
            <person name="Akiba M."/>
            <person name="Lee H.H."/>
            <person name="Kuo T.H."/>
            <person name="Liu D."/>
            <person name="Ke H.M."/>
            <person name="Yokoi T."/>
            <person name="Roa M.B."/>
            <person name="Lu M.J."/>
            <person name="Chang Y.Y."/>
            <person name="Ann P.J."/>
            <person name="Tsai J.N."/>
            <person name="Chen C.Y."/>
            <person name="Tzean S.S."/>
            <person name="Ota Y."/>
            <person name="Hattori T."/>
            <person name="Sahashi N."/>
            <person name="Liou R.F."/>
            <person name="Kikuchi T."/>
            <person name="Tsai I.J."/>
        </authorList>
    </citation>
    <scope>NUCLEOTIDE SEQUENCE [LARGE SCALE GENOMIC DNA]</scope>
    <source>
        <strain evidence="1 2">FFPRI411160</strain>
    </source>
</reference>
<protein>
    <submittedName>
        <fullName evidence="1">Cyanamide hydratase</fullName>
    </submittedName>
</protein>